<gene>
    <name evidence="1" type="ORF">PAPOLLO_LOCUS7631</name>
</gene>
<comment type="caution">
    <text evidence="1">The sequence shown here is derived from an EMBL/GenBank/DDBJ whole genome shotgun (WGS) entry which is preliminary data.</text>
</comment>
<sequence length="223" mass="25423">MRGYHAFTGCDTVSAFYSKGKTLTWKAWQQCIDATSAFKALSNPLNELTDDILISLEKFVIKLYCGDSEIVSVNEARKFLFTKIRLYRISPLQEMPLKFMHLEQPTKQVNIWGQAFDSSPDILSPSNWGWTEKEGQWQPIWTTQHSIWVVARELVKCGCKNSCRGRCSCRREGMTCTLLCKTCNGNCDNSSVIDREALIEDDIELDSEVLVDEGFLSLIIQPF</sequence>
<evidence type="ECO:0000313" key="2">
    <source>
        <dbReference type="Proteomes" id="UP000691718"/>
    </source>
</evidence>
<reference evidence="1" key="1">
    <citation type="submission" date="2021-04" db="EMBL/GenBank/DDBJ databases">
        <authorList>
            <person name="Tunstrom K."/>
        </authorList>
    </citation>
    <scope>NUCLEOTIDE SEQUENCE</scope>
</reference>
<protein>
    <submittedName>
        <fullName evidence="1">(apollo) hypothetical protein</fullName>
    </submittedName>
</protein>
<keyword evidence="2" id="KW-1185">Reference proteome</keyword>
<proteinExistence type="predicted"/>
<dbReference type="EMBL" id="CAJQZP010000528">
    <property type="protein sequence ID" value="CAG4966547.1"/>
    <property type="molecule type" value="Genomic_DNA"/>
</dbReference>
<organism evidence="1 2">
    <name type="scientific">Parnassius apollo</name>
    <name type="common">Apollo butterfly</name>
    <name type="synonym">Papilio apollo</name>
    <dbReference type="NCBI Taxonomy" id="110799"/>
    <lineage>
        <taxon>Eukaryota</taxon>
        <taxon>Metazoa</taxon>
        <taxon>Ecdysozoa</taxon>
        <taxon>Arthropoda</taxon>
        <taxon>Hexapoda</taxon>
        <taxon>Insecta</taxon>
        <taxon>Pterygota</taxon>
        <taxon>Neoptera</taxon>
        <taxon>Endopterygota</taxon>
        <taxon>Lepidoptera</taxon>
        <taxon>Glossata</taxon>
        <taxon>Ditrysia</taxon>
        <taxon>Papilionoidea</taxon>
        <taxon>Papilionidae</taxon>
        <taxon>Parnassiinae</taxon>
        <taxon>Parnassini</taxon>
        <taxon>Parnassius</taxon>
        <taxon>Parnassius</taxon>
    </lineage>
</organism>
<dbReference type="OrthoDB" id="5949854at2759"/>
<evidence type="ECO:0000313" key="1">
    <source>
        <dbReference type="EMBL" id="CAG4966547.1"/>
    </source>
</evidence>
<dbReference type="AlphaFoldDB" id="A0A8S3WLE4"/>
<dbReference type="Proteomes" id="UP000691718">
    <property type="component" value="Unassembled WGS sequence"/>
</dbReference>
<accession>A0A8S3WLE4</accession>
<name>A0A8S3WLE4_PARAO</name>